<gene>
    <name evidence="1" type="ORF">LCGC14_1172040</name>
</gene>
<comment type="caution">
    <text evidence="1">The sequence shown here is derived from an EMBL/GenBank/DDBJ whole genome shotgun (WGS) entry which is preliminary data.</text>
</comment>
<dbReference type="EMBL" id="LAZR01005798">
    <property type="protein sequence ID" value="KKM97040.1"/>
    <property type="molecule type" value="Genomic_DNA"/>
</dbReference>
<organism evidence="1">
    <name type="scientific">marine sediment metagenome</name>
    <dbReference type="NCBI Taxonomy" id="412755"/>
    <lineage>
        <taxon>unclassified sequences</taxon>
        <taxon>metagenomes</taxon>
        <taxon>ecological metagenomes</taxon>
    </lineage>
</organism>
<protein>
    <recommendedName>
        <fullName evidence="2">RES domain-containing protein</fullName>
    </recommendedName>
</protein>
<proteinExistence type="predicted"/>
<name>A0A0F9P7M8_9ZZZZ</name>
<sequence length="379" mass="42992">MDSLSNCSCLSAYSHNEMISWTDSFLHALKGAEGEVRNAFDSIISIYEDFINKSKKIATDRLWSYLKNQGLLDQTENAITYAKLLFRARAKGGFDEGNIKEYFHIPFSKRLLVGNQRFSVSGQPMLYFGSSVLAIAKELEREVGELAVAAFLPSYSEYYNSKIFGLTNHIGECIENSLPGIFAAGSRISYDDRHLSPNRQTISSDIHKAVLMHICTFPAEFKGSFVPEYAIPQMLTTALLENTYTGLVFPSTKDYSDLNGQHRFSSHHMNLGIFVPYDKINDTNEALLKTFTVFTLDGSESFNLTTKDVIEKAGKIIKVNKKSTYNNNDYIIPICKLQLHIEYMNESQISVIKYFETCIGKLELEIYMKMLCHLEKIVH</sequence>
<reference evidence="1" key="1">
    <citation type="journal article" date="2015" name="Nature">
        <title>Complex archaea that bridge the gap between prokaryotes and eukaryotes.</title>
        <authorList>
            <person name="Spang A."/>
            <person name="Saw J.H."/>
            <person name="Jorgensen S.L."/>
            <person name="Zaremba-Niedzwiedzka K."/>
            <person name="Martijn J."/>
            <person name="Lind A.E."/>
            <person name="van Eijk R."/>
            <person name="Schleper C."/>
            <person name="Guy L."/>
            <person name="Ettema T.J."/>
        </authorList>
    </citation>
    <scope>NUCLEOTIDE SEQUENCE</scope>
</reference>
<evidence type="ECO:0000313" key="1">
    <source>
        <dbReference type="EMBL" id="KKM97040.1"/>
    </source>
</evidence>
<dbReference type="AlphaFoldDB" id="A0A0F9P7M8"/>
<evidence type="ECO:0008006" key="2">
    <source>
        <dbReference type="Google" id="ProtNLM"/>
    </source>
</evidence>
<accession>A0A0F9P7M8</accession>